<name>A0A448PNG5_ACTVI</name>
<protein>
    <recommendedName>
        <fullName evidence="1">HTH iclR-type domain-containing protein</fullName>
    </recommendedName>
</protein>
<dbReference type="Proteomes" id="UP000268658">
    <property type="component" value="Chromosome"/>
</dbReference>
<feature type="domain" description="HTH iclR-type" evidence="1">
    <location>
        <begin position="255"/>
        <end position="294"/>
    </location>
</feature>
<dbReference type="InterPro" id="IPR005471">
    <property type="entry name" value="Tscrpt_reg_IclR_N"/>
</dbReference>
<dbReference type="CDD" id="cd00090">
    <property type="entry name" value="HTH_ARSR"/>
    <property type="match status" value="1"/>
</dbReference>
<dbReference type="AlphaFoldDB" id="A0A448PNG5"/>
<dbReference type="SUPFAM" id="SSF46785">
    <property type="entry name" value="Winged helix' DNA-binding domain"/>
    <property type="match status" value="1"/>
</dbReference>
<proteinExistence type="predicted"/>
<evidence type="ECO:0000313" key="2">
    <source>
        <dbReference type="EMBL" id="VEI17806.1"/>
    </source>
</evidence>
<dbReference type="GO" id="GO:0003677">
    <property type="term" value="F:DNA binding"/>
    <property type="evidence" value="ECO:0007669"/>
    <property type="project" value="InterPro"/>
</dbReference>
<gene>
    <name evidence="2" type="ORF">NCTC10951_02384</name>
</gene>
<dbReference type="GO" id="GO:0006355">
    <property type="term" value="P:regulation of DNA-templated transcription"/>
    <property type="evidence" value="ECO:0007669"/>
    <property type="project" value="InterPro"/>
</dbReference>
<dbReference type="KEGG" id="avc:NCTC10951_02384"/>
<organism evidence="2 3">
    <name type="scientific">Actinomyces viscosus</name>
    <dbReference type="NCBI Taxonomy" id="1656"/>
    <lineage>
        <taxon>Bacteria</taxon>
        <taxon>Bacillati</taxon>
        <taxon>Actinomycetota</taxon>
        <taxon>Actinomycetes</taxon>
        <taxon>Actinomycetales</taxon>
        <taxon>Actinomycetaceae</taxon>
        <taxon>Actinomyces</taxon>
    </lineage>
</organism>
<evidence type="ECO:0000259" key="1">
    <source>
        <dbReference type="Pfam" id="PF09339"/>
    </source>
</evidence>
<reference evidence="2 3" key="1">
    <citation type="submission" date="2018-12" db="EMBL/GenBank/DDBJ databases">
        <authorList>
            <consortium name="Pathogen Informatics"/>
        </authorList>
    </citation>
    <scope>NUCLEOTIDE SEQUENCE [LARGE SCALE GENOMIC DNA]</scope>
    <source>
        <strain evidence="2 3">NCTC10951</strain>
    </source>
</reference>
<dbReference type="EMBL" id="LR134477">
    <property type="protein sequence ID" value="VEI17806.1"/>
    <property type="molecule type" value="Genomic_DNA"/>
</dbReference>
<dbReference type="InterPro" id="IPR036390">
    <property type="entry name" value="WH_DNA-bd_sf"/>
</dbReference>
<dbReference type="RefSeq" id="WP_126414735.1">
    <property type="nucleotide sequence ID" value="NZ_JASPER010000024.1"/>
</dbReference>
<evidence type="ECO:0000313" key="3">
    <source>
        <dbReference type="Proteomes" id="UP000268658"/>
    </source>
</evidence>
<dbReference type="InterPro" id="IPR011991">
    <property type="entry name" value="ArsR-like_HTH"/>
</dbReference>
<sequence>MTAKRASQAMADLRRYLVGARGDRAAVWLDDGTRYTPSELPPSALVITPQPISAPAAGHEIVVREGDLTRDCELLVIDGAMEIAVMDYSLAAFLPVAGPTLIRLATREEWELFLQDADAAITTGCVPAQLIHPMTVLEDADALRTGTVPQTRLTVSSTGVHHHFPGTDRSPAQRDRGDRAWLPRYLTIINALTTLHTLQEEPVEISGLGMRLSETSPQTPVEPADAPIIVRSRAGIRCLIPGNGRMLSVSTTLATILETLMTLPNDTDLAHILDLPPSTIYHAVASLSEAGLISPREVVYSA</sequence>
<accession>A0A448PNG5</accession>
<dbReference type="Pfam" id="PF09339">
    <property type="entry name" value="HTH_IclR"/>
    <property type="match status" value="1"/>
</dbReference>